<reference evidence="2 3" key="1">
    <citation type="submission" date="2020-04" db="EMBL/GenBank/DDBJ databases">
        <title>MicrobeNet Type strains.</title>
        <authorList>
            <person name="Nicholson A.C."/>
        </authorList>
    </citation>
    <scope>NUCLEOTIDE SEQUENCE [LARGE SCALE GENOMIC DNA]</scope>
    <source>
        <strain evidence="2 3">DSM 45078</strain>
    </source>
</reference>
<gene>
    <name evidence="2" type="ORF">HGA13_08965</name>
</gene>
<dbReference type="SUPFAM" id="SSF54909">
    <property type="entry name" value="Dimeric alpha+beta barrel"/>
    <property type="match status" value="1"/>
</dbReference>
<organism evidence="2 3">
    <name type="scientific">Nocardia speluncae</name>
    <dbReference type="NCBI Taxonomy" id="419477"/>
    <lineage>
        <taxon>Bacteria</taxon>
        <taxon>Bacillati</taxon>
        <taxon>Actinomycetota</taxon>
        <taxon>Actinomycetes</taxon>
        <taxon>Mycobacteriales</taxon>
        <taxon>Nocardiaceae</taxon>
        <taxon>Nocardia</taxon>
    </lineage>
</organism>
<dbReference type="InterPro" id="IPR011008">
    <property type="entry name" value="Dimeric_a/b-barrel"/>
</dbReference>
<sequence>MAKLIGLFHRKDGLSTTEFRDYYENHHAPFAASHFGHLFASYTRNYIDPDIGGDSGADTAGIAVVTEIVFPDDAAMQEMFAMAERDPSLRVAIATDEGAFMNREANRILLVSDAGVRVSRGSGSS</sequence>
<dbReference type="RefSeq" id="WP_068040294.1">
    <property type="nucleotide sequence ID" value="NZ_JAAXOO010000002.1"/>
</dbReference>
<dbReference type="GO" id="GO:0016491">
    <property type="term" value="F:oxidoreductase activity"/>
    <property type="evidence" value="ECO:0007669"/>
    <property type="project" value="InterPro"/>
</dbReference>
<evidence type="ECO:0000313" key="3">
    <source>
        <dbReference type="Proteomes" id="UP000565715"/>
    </source>
</evidence>
<proteinExistence type="predicted"/>
<dbReference type="AlphaFoldDB" id="A0A846XCR2"/>
<protein>
    <submittedName>
        <fullName evidence="2">EthD domain-containing protein</fullName>
    </submittedName>
</protein>
<dbReference type="EMBL" id="JAAXOO010000002">
    <property type="protein sequence ID" value="NKY33197.1"/>
    <property type="molecule type" value="Genomic_DNA"/>
</dbReference>
<feature type="domain" description="EthD" evidence="1">
    <location>
        <begin position="11"/>
        <end position="103"/>
    </location>
</feature>
<evidence type="ECO:0000313" key="2">
    <source>
        <dbReference type="EMBL" id="NKY33197.1"/>
    </source>
</evidence>
<dbReference type="Proteomes" id="UP000565715">
    <property type="component" value="Unassembled WGS sequence"/>
</dbReference>
<accession>A0A846XCR2</accession>
<name>A0A846XCR2_9NOCA</name>
<comment type="caution">
    <text evidence="2">The sequence shown here is derived from an EMBL/GenBank/DDBJ whole genome shotgun (WGS) entry which is preliminary data.</text>
</comment>
<keyword evidence="3" id="KW-1185">Reference proteome</keyword>
<dbReference type="InterPro" id="IPR009799">
    <property type="entry name" value="EthD_dom"/>
</dbReference>
<evidence type="ECO:0000259" key="1">
    <source>
        <dbReference type="Pfam" id="PF07110"/>
    </source>
</evidence>
<dbReference type="Gene3D" id="3.30.70.100">
    <property type="match status" value="1"/>
</dbReference>
<dbReference type="Pfam" id="PF07110">
    <property type="entry name" value="EthD"/>
    <property type="match status" value="1"/>
</dbReference>